<comment type="caution">
    <text evidence="1">The sequence shown here is derived from an EMBL/GenBank/DDBJ whole genome shotgun (WGS) entry which is preliminary data.</text>
</comment>
<sequence length="97" mass="10966">MGLQSCIESIIGGNATTIEVGCDDNQIIINFEEHAPYVNEEHVEGVKECIKIYADNSSISISAYQYDNNNLFDIIIYDTPRGYKLSDYISDYMKNLT</sequence>
<dbReference type="EMBL" id="LGST01000066">
    <property type="protein sequence ID" value="KND95743.1"/>
    <property type="molecule type" value="Genomic_DNA"/>
</dbReference>
<evidence type="ECO:0000313" key="2">
    <source>
        <dbReference type="Proteomes" id="UP000037122"/>
    </source>
</evidence>
<accession>A0A0L0NNX3</accession>
<proteinExistence type="predicted"/>
<reference evidence="2" key="1">
    <citation type="journal article" date="2015" name="BMC Genomics">
        <title>Draft genome of a commonly misdiagnosed multidrug resistant pathogen Candida auris.</title>
        <authorList>
            <person name="Chatterjee S."/>
            <person name="Alampalli S.V."/>
            <person name="Nageshan R.K."/>
            <person name="Chettiar S.T."/>
            <person name="Joshi S."/>
            <person name="Tatu U.S."/>
        </authorList>
    </citation>
    <scope>NUCLEOTIDE SEQUENCE [LARGE SCALE GENOMIC DNA]</scope>
    <source>
        <strain evidence="2">6684</strain>
    </source>
</reference>
<organism evidence="1 2">
    <name type="scientific">Candidozyma auris</name>
    <name type="common">Yeast</name>
    <name type="synonym">Candida auris</name>
    <dbReference type="NCBI Taxonomy" id="498019"/>
    <lineage>
        <taxon>Eukaryota</taxon>
        <taxon>Fungi</taxon>
        <taxon>Dikarya</taxon>
        <taxon>Ascomycota</taxon>
        <taxon>Saccharomycotina</taxon>
        <taxon>Pichiomycetes</taxon>
        <taxon>Metschnikowiaceae</taxon>
        <taxon>Candidozyma</taxon>
    </lineage>
</organism>
<evidence type="ECO:0000313" key="1">
    <source>
        <dbReference type="EMBL" id="KND95743.1"/>
    </source>
</evidence>
<dbReference type="AlphaFoldDB" id="A0A0L0NNX3"/>
<protein>
    <submittedName>
        <fullName evidence="1">Uncharacterized protein</fullName>
    </submittedName>
</protein>
<dbReference type="VEuPathDB" id="FungiDB:QG37_08071"/>
<gene>
    <name evidence="1" type="ORF">QG37_08071</name>
</gene>
<dbReference type="Proteomes" id="UP000037122">
    <property type="component" value="Unassembled WGS sequence"/>
</dbReference>
<name>A0A0L0NNX3_CANAR</name>